<evidence type="ECO:0000313" key="3">
    <source>
        <dbReference type="Proteomes" id="UP000076632"/>
    </source>
</evidence>
<feature type="transmembrane region" description="Helical" evidence="1">
    <location>
        <begin position="6"/>
        <end position="27"/>
    </location>
</feature>
<dbReference type="GeneID" id="28894720"/>
<keyword evidence="1" id="KW-0812">Transmembrane</keyword>
<organism evidence="2 3">
    <name type="scientific">Xylona heveae (strain CBS 132557 / TC161)</name>
    <dbReference type="NCBI Taxonomy" id="1328760"/>
    <lineage>
        <taxon>Eukaryota</taxon>
        <taxon>Fungi</taxon>
        <taxon>Dikarya</taxon>
        <taxon>Ascomycota</taxon>
        <taxon>Pezizomycotina</taxon>
        <taxon>Xylonomycetes</taxon>
        <taxon>Xylonales</taxon>
        <taxon>Xylonaceae</taxon>
        <taxon>Xylona</taxon>
    </lineage>
</organism>
<name>A0A165FFZ9_XYLHT</name>
<keyword evidence="1" id="KW-0472">Membrane</keyword>
<dbReference type="Proteomes" id="UP000076632">
    <property type="component" value="Unassembled WGS sequence"/>
</dbReference>
<feature type="transmembrane region" description="Helical" evidence="1">
    <location>
        <begin position="108"/>
        <end position="126"/>
    </location>
</feature>
<dbReference type="RefSeq" id="XP_018186487.1">
    <property type="nucleotide sequence ID" value="XM_018329583.1"/>
</dbReference>
<keyword evidence="1" id="KW-1133">Transmembrane helix</keyword>
<dbReference type="InParanoid" id="A0A165FFZ9"/>
<keyword evidence="3" id="KW-1185">Reference proteome</keyword>
<dbReference type="EMBL" id="KV407462">
    <property type="protein sequence ID" value="KZF20932.1"/>
    <property type="molecule type" value="Genomic_DNA"/>
</dbReference>
<accession>A0A165FFZ9</accession>
<proteinExistence type="predicted"/>
<protein>
    <submittedName>
        <fullName evidence="2">Uncharacterized protein</fullName>
    </submittedName>
</protein>
<evidence type="ECO:0000256" key="1">
    <source>
        <dbReference type="SAM" id="Phobius"/>
    </source>
</evidence>
<reference evidence="2 3" key="1">
    <citation type="journal article" date="2016" name="Fungal Biol.">
        <title>The genome of Xylona heveae provides a window into fungal endophytism.</title>
        <authorList>
            <person name="Gazis R."/>
            <person name="Kuo A."/>
            <person name="Riley R."/>
            <person name="LaButti K."/>
            <person name="Lipzen A."/>
            <person name="Lin J."/>
            <person name="Amirebrahimi M."/>
            <person name="Hesse C.N."/>
            <person name="Spatafora J.W."/>
            <person name="Henrissat B."/>
            <person name="Hainaut M."/>
            <person name="Grigoriev I.V."/>
            <person name="Hibbett D.S."/>
        </authorList>
    </citation>
    <scope>NUCLEOTIDE SEQUENCE [LARGE SCALE GENOMIC DNA]</scope>
    <source>
        <strain evidence="2 3">TC161</strain>
    </source>
</reference>
<gene>
    <name evidence="2" type="ORF">L228DRAFT_182495</name>
</gene>
<dbReference type="AlphaFoldDB" id="A0A165FFZ9"/>
<evidence type="ECO:0000313" key="2">
    <source>
        <dbReference type="EMBL" id="KZF20932.1"/>
    </source>
</evidence>
<sequence>MVLFSVLFAYCSFFLLSFALQAAMYFFSSNLGGYCPSCGFLRIKNGKRCPYTAPRAGALELWDKWLGGLSAAISISSSMGRLSELLFSVTSLFFRYCFATLLRPFSFFFFSMSLLIGLEFCFFGCLETLTLGEMEMGGLIDIFTVLTDYMKSECCGFGT</sequence>